<dbReference type="CDD" id="cd14668">
    <property type="entry name" value="mlta_B"/>
    <property type="match status" value="1"/>
</dbReference>
<evidence type="ECO:0000313" key="8">
    <source>
        <dbReference type="EMBL" id="TCT06585.1"/>
    </source>
</evidence>
<dbReference type="InterPro" id="IPR010611">
    <property type="entry name" value="3D_dom"/>
</dbReference>
<dbReference type="GO" id="GO:0009253">
    <property type="term" value="P:peptidoglycan catabolic process"/>
    <property type="evidence" value="ECO:0007669"/>
    <property type="project" value="TreeGrafter"/>
</dbReference>
<feature type="chain" id="PRO_5020315292" description="peptidoglycan lytic exotransglycosylase" evidence="6">
    <location>
        <begin position="25"/>
        <end position="399"/>
    </location>
</feature>
<dbReference type="RefSeq" id="WP_245504536.1">
    <property type="nucleotide sequence ID" value="NZ_SMAI01000002.1"/>
</dbReference>
<dbReference type="AlphaFoldDB" id="A0A4R3M5R9"/>
<feature type="signal peptide" evidence="6">
    <location>
        <begin position="1"/>
        <end position="24"/>
    </location>
</feature>
<keyword evidence="9" id="KW-1185">Reference proteome</keyword>
<protein>
    <recommendedName>
        <fullName evidence="2">peptidoglycan lytic exotransglycosylase</fullName>
        <ecNumber evidence="2">4.2.2.n1</ecNumber>
    </recommendedName>
    <alternativeName>
        <fullName evidence="5">Murein hydrolase A</fullName>
    </alternativeName>
</protein>
<dbReference type="EMBL" id="SMAI01000002">
    <property type="protein sequence ID" value="TCT06585.1"/>
    <property type="molecule type" value="Genomic_DNA"/>
</dbReference>
<dbReference type="InterPro" id="IPR005300">
    <property type="entry name" value="MltA_B"/>
</dbReference>
<comment type="catalytic activity">
    <reaction evidence="1">
        <text>Exolytic cleavage of the (1-&gt;4)-beta-glycosidic linkage between N-acetylmuramic acid (MurNAc) and N-acetylglucosamine (GlcNAc) residues in peptidoglycan, from either the reducing or the non-reducing ends of the peptidoglycan chains, with concomitant formation of a 1,6-anhydrobond in the MurNAc residue.</text>
        <dbReference type="EC" id="4.2.2.n1"/>
    </reaction>
</comment>
<keyword evidence="3" id="KW-0456">Lyase</keyword>
<gene>
    <name evidence="8" type="ORF">EDC64_10262</name>
</gene>
<evidence type="ECO:0000256" key="1">
    <source>
        <dbReference type="ARBA" id="ARBA00001420"/>
    </source>
</evidence>
<evidence type="ECO:0000313" key="9">
    <source>
        <dbReference type="Proteomes" id="UP000294664"/>
    </source>
</evidence>
<dbReference type="Gene3D" id="2.40.240.50">
    <property type="entry name" value="Barwin-like endoglucanases"/>
    <property type="match status" value="1"/>
</dbReference>
<dbReference type="SUPFAM" id="SSF50685">
    <property type="entry name" value="Barwin-like endoglucanases"/>
    <property type="match status" value="1"/>
</dbReference>
<accession>A0A4R3M5R9</accession>
<reference evidence="8 9" key="1">
    <citation type="submission" date="2019-03" db="EMBL/GenBank/DDBJ databases">
        <title>Genomic Encyclopedia of Type Strains, Phase IV (KMG-IV): sequencing the most valuable type-strain genomes for metagenomic binning, comparative biology and taxonomic classification.</title>
        <authorList>
            <person name="Goeker M."/>
        </authorList>
    </citation>
    <scope>NUCLEOTIDE SEQUENCE [LARGE SCALE GENOMIC DNA]</scope>
    <source>
        <strain evidence="8 9">DSM 9035</strain>
    </source>
</reference>
<dbReference type="CDD" id="cd14485">
    <property type="entry name" value="mltA_like_LT_A"/>
    <property type="match status" value="1"/>
</dbReference>
<name>A0A4R3M5R9_9HYPH</name>
<proteinExistence type="predicted"/>
<keyword evidence="4" id="KW-0961">Cell wall biogenesis/degradation</keyword>
<dbReference type="Pfam" id="PF03562">
    <property type="entry name" value="MltA"/>
    <property type="match status" value="1"/>
</dbReference>
<feature type="domain" description="Lytic transglycosylase MltA" evidence="7">
    <location>
        <begin position="137"/>
        <end position="290"/>
    </location>
</feature>
<evidence type="ECO:0000256" key="4">
    <source>
        <dbReference type="ARBA" id="ARBA00023316"/>
    </source>
</evidence>
<dbReference type="InterPro" id="IPR036908">
    <property type="entry name" value="RlpA-like_sf"/>
</dbReference>
<evidence type="ECO:0000256" key="3">
    <source>
        <dbReference type="ARBA" id="ARBA00023239"/>
    </source>
</evidence>
<evidence type="ECO:0000256" key="5">
    <source>
        <dbReference type="ARBA" id="ARBA00030918"/>
    </source>
</evidence>
<dbReference type="PIRSF" id="PIRSF019422">
    <property type="entry name" value="MltA"/>
    <property type="match status" value="1"/>
</dbReference>
<dbReference type="EC" id="4.2.2.n1" evidence="2"/>
<keyword evidence="6" id="KW-0732">Signal</keyword>
<dbReference type="Pfam" id="PF06725">
    <property type="entry name" value="3D"/>
    <property type="match status" value="1"/>
</dbReference>
<evidence type="ECO:0000256" key="2">
    <source>
        <dbReference type="ARBA" id="ARBA00012587"/>
    </source>
</evidence>
<dbReference type="GO" id="GO:0071555">
    <property type="term" value="P:cell wall organization"/>
    <property type="evidence" value="ECO:0007669"/>
    <property type="project" value="UniProtKB-KW"/>
</dbReference>
<dbReference type="PANTHER" id="PTHR30124:SF0">
    <property type="entry name" value="MEMBRANE-BOUND LYTIC MUREIN TRANSGLYCOSYLASE A"/>
    <property type="match status" value="1"/>
</dbReference>
<dbReference type="Gene3D" id="2.40.40.10">
    <property type="entry name" value="RlpA-like domain"/>
    <property type="match status" value="1"/>
</dbReference>
<comment type="caution">
    <text evidence="8">The sequence shown here is derived from an EMBL/GenBank/DDBJ whole genome shotgun (WGS) entry which is preliminary data.</text>
</comment>
<dbReference type="GO" id="GO:0009254">
    <property type="term" value="P:peptidoglycan turnover"/>
    <property type="evidence" value="ECO:0007669"/>
    <property type="project" value="InterPro"/>
</dbReference>
<sequence>MRCLRPVLIVLGLSAPLLPAPISAAVPVPAPALANASLRPIGFHDLPGWGEDDQAAAFRTFLVSCRALARTPDEVGPTSVPALVPGLIRACAAARALGTPTPTARVARLFFEANFRPYSIVPEGTPAGFLTGYYEPEVDGSPVRDADFTVPIYGRPADLIPTAPPQDSNRGGAQRRQGDALVPYYDRAEIEDGALAGRGLEIAWLRHPVDLFFMQIQGSARIRLPDGRVLRLNYDGHNGYPYVPVGRLLIQRGLVPREEMSMDRIRQFIEADPAAGRALMRENRSFVFFKAVPLAHGAGALGAQGVPLTPGRSIAVDRALHTYGAPIFIAADLPLAGPDALSPFRHLMIAQDTGSAIVGPARADLFFGAGTEPGAVAGRIRHPGAFTLLAPRFQADAAP</sequence>
<dbReference type="SMART" id="SM00925">
    <property type="entry name" value="MltA"/>
    <property type="match status" value="1"/>
</dbReference>
<evidence type="ECO:0000259" key="7">
    <source>
        <dbReference type="SMART" id="SM00925"/>
    </source>
</evidence>
<dbReference type="GO" id="GO:0019867">
    <property type="term" value="C:outer membrane"/>
    <property type="evidence" value="ECO:0007669"/>
    <property type="project" value="InterPro"/>
</dbReference>
<dbReference type="InterPro" id="IPR026044">
    <property type="entry name" value="MltA"/>
</dbReference>
<dbReference type="GO" id="GO:0008933">
    <property type="term" value="F:peptidoglycan lytic transglycosylase activity"/>
    <property type="evidence" value="ECO:0007669"/>
    <property type="project" value="TreeGrafter"/>
</dbReference>
<organism evidence="8 9">
    <name type="scientific">Aquabacter spiritensis</name>
    <dbReference type="NCBI Taxonomy" id="933073"/>
    <lineage>
        <taxon>Bacteria</taxon>
        <taxon>Pseudomonadati</taxon>
        <taxon>Pseudomonadota</taxon>
        <taxon>Alphaproteobacteria</taxon>
        <taxon>Hyphomicrobiales</taxon>
        <taxon>Xanthobacteraceae</taxon>
        <taxon>Aquabacter</taxon>
    </lineage>
</organism>
<dbReference type="GO" id="GO:0004553">
    <property type="term" value="F:hydrolase activity, hydrolyzing O-glycosyl compounds"/>
    <property type="evidence" value="ECO:0007669"/>
    <property type="project" value="InterPro"/>
</dbReference>
<evidence type="ECO:0000256" key="6">
    <source>
        <dbReference type="SAM" id="SignalP"/>
    </source>
</evidence>
<dbReference type="Proteomes" id="UP000294664">
    <property type="component" value="Unassembled WGS sequence"/>
</dbReference>
<dbReference type="PANTHER" id="PTHR30124">
    <property type="entry name" value="MEMBRANE-BOUND LYTIC MUREIN TRANSGLYCOSYLASE A"/>
    <property type="match status" value="1"/>
</dbReference>